<keyword evidence="7" id="KW-1185">Reference proteome</keyword>
<dbReference type="OrthoDB" id="9049243at2759"/>
<dbReference type="PANTHER" id="PTHR16088:SF3">
    <property type="entry name" value="GON-4-LIKE PROTEIN"/>
    <property type="match status" value="1"/>
</dbReference>
<organism evidence="5 7">
    <name type="scientific">Pseudonaja textilis</name>
    <name type="common">Eastern brown snake</name>
    <dbReference type="NCBI Taxonomy" id="8673"/>
    <lineage>
        <taxon>Eukaryota</taxon>
        <taxon>Metazoa</taxon>
        <taxon>Chordata</taxon>
        <taxon>Craniata</taxon>
        <taxon>Vertebrata</taxon>
        <taxon>Euteleostomi</taxon>
        <taxon>Lepidosauria</taxon>
        <taxon>Squamata</taxon>
        <taxon>Bifurcata</taxon>
        <taxon>Unidentata</taxon>
        <taxon>Episquamata</taxon>
        <taxon>Toxicofera</taxon>
        <taxon>Serpentes</taxon>
        <taxon>Colubroidea</taxon>
        <taxon>Elapidae</taxon>
        <taxon>Hydrophiinae</taxon>
        <taxon>Pseudonaja</taxon>
    </lineage>
</organism>
<dbReference type="InterPro" id="IPR052435">
    <property type="entry name" value="YY1-Transcr_Regul"/>
</dbReference>
<dbReference type="RefSeq" id="XP_026581659.1">
    <property type="nucleotide sequence ID" value="XM_026725874.1"/>
</dbReference>
<dbReference type="GO" id="GO:0003712">
    <property type="term" value="F:transcription coregulator activity"/>
    <property type="evidence" value="ECO:0007669"/>
    <property type="project" value="TreeGrafter"/>
</dbReference>
<sequence length="137" mass="15713">MEELFETFQDEIGFPSLEDDGLEDEEGAAEARPNFNTPQVLRFEEPLANLLNEQHRTVKEQLEQLRVKKSAVKLPQEMERSKLRTEKAAQTLALDAGQRKRLEHQMQQHVQLLTQVHLLSSCNPSLSTEASTSRLFL</sequence>
<dbReference type="KEGG" id="ptex:113454507"/>
<feature type="compositionally biased region" description="Acidic residues" evidence="4">
    <location>
        <begin position="17"/>
        <end position="28"/>
    </location>
</feature>
<dbReference type="Proteomes" id="UP000472273">
    <property type="component" value="Unplaced"/>
</dbReference>
<evidence type="ECO:0000256" key="1">
    <source>
        <dbReference type="ARBA" id="ARBA00023015"/>
    </source>
</evidence>
<proteinExistence type="predicted"/>
<dbReference type="Ensembl" id="ENSPTXT00000025847.1">
    <property type="protein sequence ID" value="ENSPTXP00000025076.1"/>
    <property type="gene ID" value="ENSPTXG00000017483.1"/>
</dbReference>
<dbReference type="Ensembl" id="ENSPTXT00000025848.1">
    <property type="protein sequence ID" value="ENSPTXP00000025077.1"/>
    <property type="gene ID" value="ENSPTXG00000017484.1"/>
</dbReference>
<feature type="region of interest" description="Disordered" evidence="4">
    <location>
        <begin position="15"/>
        <end position="35"/>
    </location>
</feature>
<dbReference type="GO" id="GO:0005634">
    <property type="term" value="C:nucleus"/>
    <property type="evidence" value="ECO:0007669"/>
    <property type="project" value="TreeGrafter"/>
</dbReference>
<evidence type="ECO:0000256" key="3">
    <source>
        <dbReference type="ARBA" id="ARBA00023242"/>
    </source>
</evidence>
<keyword evidence="1" id="KW-0805">Transcription regulation</keyword>
<dbReference type="GeneTree" id="ENSGT00390000016256"/>
<keyword evidence="3" id="KW-0539">Nucleus</keyword>
<evidence type="ECO:0000313" key="6">
    <source>
        <dbReference type="Ensembl" id="ENSPTXP00000025077.1"/>
    </source>
</evidence>
<reference evidence="5" key="1">
    <citation type="submission" date="2025-05" db="UniProtKB">
        <authorList>
            <consortium name="Ensembl"/>
        </authorList>
    </citation>
    <scope>IDENTIFICATION</scope>
</reference>
<protein>
    <submittedName>
        <fullName evidence="5">GON-4-like protein</fullName>
    </submittedName>
</protein>
<dbReference type="GO" id="GO:0006355">
    <property type="term" value="P:regulation of DNA-templated transcription"/>
    <property type="evidence" value="ECO:0007669"/>
    <property type="project" value="TreeGrafter"/>
</dbReference>
<name>A0A670ZQ91_PSETE</name>
<dbReference type="GeneID" id="113454507"/>
<gene>
    <name evidence="5" type="primary">LOC113454507</name>
    <name evidence="6" type="synonym">LOC113454508</name>
</gene>
<keyword evidence="2" id="KW-0804">Transcription</keyword>
<dbReference type="PANTHER" id="PTHR16088">
    <property type="entry name" value="YY1 ASSOCIATED PROTEIN-RELATED"/>
    <property type="match status" value="1"/>
</dbReference>
<evidence type="ECO:0000256" key="2">
    <source>
        <dbReference type="ARBA" id="ARBA00023163"/>
    </source>
</evidence>
<dbReference type="AlphaFoldDB" id="A0A670ZQ91"/>
<accession>A0A670ZQ91</accession>
<evidence type="ECO:0000313" key="5">
    <source>
        <dbReference type="Ensembl" id="ENSPTXP00000025076.1"/>
    </source>
</evidence>
<evidence type="ECO:0000256" key="4">
    <source>
        <dbReference type="SAM" id="MobiDB-lite"/>
    </source>
</evidence>
<evidence type="ECO:0000313" key="7">
    <source>
        <dbReference type="Proteomes" id="UP000472273"/>
    </source>
</evidence>